<evidence type="ECO:0000256" key="4">
    <source>
        <dbReference type="ARBA" id="ARBA00022825"/>
    </source>
</evidence>
<dbReference type="InterPro" id="IPR023827">
    <property type="entry name" value="Peptidase_S8_Asp-AS"/>
</dbReference>
<evidence type="ECO:0000259" key="7">
    <source>
        <dbReference type="Pfam" id="PF00082"/>
    </source>
</evidence>
<dbReference type="GO" id="GO:0004252">
    <property type="term" value="F:serine-type endopeptidase activity"/>
    <property type="evidence" value="ECO:0007669"/>
    <property type="project" value="UniProtKB-UniRule"/>
</dbReference>
<dbReference type="PANTHER" id="PTHR43806:SF11">
    <property type="entry name" value="CEREVISIN-RELATED"/>
    <property type="match status" value="1"/>
</dbReference>
<dbReference type="GO" id="GO:0006508">
    <property type="term" value="P:proteolysis"/>
    <property type="evidence" value="ECO:0007669"/>
    <property type="project" value="UniProtKB-KW"/>
</dbReference>
<dbReference type="FunFam" id="3.40.50.200:FF:000014">
    <property type="entry name" value="Proteinase K"/>
    <property type="match status" value="1"/>
</dbReference>
<accession>A0AAD5XX72</accession>
<feature type="active site" description="Charge relay system" evidence="5">
    <location>
        <position position="81"/>
    </location>
</feature>
<dbReference type="Pfam" id="PF00082">
    <property type="entry name" value="Peptidase_S8"/>
    <property type="match status" value="1"/>
</dbReference>
<dbReference type="InterPro" id="IPR034193">
    <property type="entry name" value="PCSK9_ProteinaseK-like"/>
</dbReference>
<evidence type="ECO:0000256" key="2">
    <source>
        <dbReference type="ARBA" id="ARBA00022670"/>
    </source>
</evidence>
<protein>
    <recommendedName>
        <fullName evidence="7">Peptidase S8/S53 domain-containing protein</fullName>
    </recommendedName>
</protein>
<feature type="domain" description="Peptidase S8/S53" evidence="7">
    <location>
        <begin position="41"/>
        <end position="259"/>
    </location>
</feature>
<dbReference type="Gene3D" id="3.40.50.200">
    <property type="entry name" value="Peptidase S8/S53 domain"/>
    <property type="match status" value="1"/>
</dbReference>
<proteinExistence type="inferred from homology"/>
<organism evidence="8 9">
    <name type="scientific">Clydaea vesicula</name>
    <dbReference type="NCBI Taxonomy" id="447962"/>
    <lineage>
        <taxon>Eukaryota</taxon>
        <taxon>Fungi</taxon>
        <taxon>Fungi incertae sedis</taxon>
        <taxon>Chytridiomycota</taxon>
        <taxon>Chytridiomycota incertae sedis</taxon>
        <taxon>Chytridiomycetes</taxon>
        <taxon>Lobulomycetales</taxon>
        <taxon>Lobulomycetaceae</taxon>
        <taxon>Clydaea</taxon>
    </lineage>
</organism>
<dbReference type="InterPro" id="IPR000209">
    <property type="entry name" value="Peptidase_S8/S53_dom"/>
</dbReference>
<dbReference type="PROSITE" id="PS00138">
    <property type="entry name" value="SUBTILASE_SER"/>
    <property type="match status" value="1"/>
</dbReference>
<feature type="non-terminal residue" evidence="8">
    <location>
        <position position="1"/>
    </location>
</feature>
<evidence type="ECO:0000256" key="3">
    <source>
        <dbReference type="ARBA" id="ARBA00022801"/>
    </source>
</evidence>
<dbReference type="InterPro" id="IPR022398">
    <property type="entry name" value="Peptidase_S8_His-AS"/>
</dbReference>
<dbReference type="PROSITE" id="PS00137">
    <property type="entry name" value="SUBTILASE_HIS"/>
    <property type="match status" value="1"/>
</dbReference>
<feature type="active site" description="Charge relay system" evidence="5">
    <location>
        <position position="233"/>
    </location>
</feature>
<feature type="active site" description="Charge relay system" evidence="5">
    <location>
        <position position="50"/>
    </location>
</feature>
<gene>
    <name evidence="8" type="ORF">HK099_001017</name>
</gene>
<reference evidence="8" key="1">
    <citation type="submission" date="2020-05" db="EMBL/GenBank/DDBJ databases">
        <title>Phylogenomic resolution of chytrid fungi.</title>
        <authorList>
            <person name="Stajich J.E."/>
            <person name="Amses K."/>
            <person name="Simmons R."/>
            <person name="Seto K."/>
            <person name="Myers J."/>
            <person name="Bonds A."/>
            <person name="Quandt C.A."/>
            <person name="Barry K."/>
            <person name="Liu P."/>
            <person name="Grigoriev I."/>
            <person name="Longcore J.E."/>
            <person name="James T.Y."/>
        </authorList>
    </citation>
    <scope>NUCLEOTIDE SEQUENCE</scope>
    <source>
        <strain evidence="8">JEL0476</strain>
    </source>
</reference>
<dbReference type="PRINTS" id="PR00723">
    <property type="entry name" value="SUBTILISIN"/>
</dbReference>
<evidence type="ECO:0000256" key="1">
    <source>
        <dbReference type="ARBA" id="ARBA00011073"/>
    </source>
</evidence>
<dbReference type="PANTHER" id="PTHR43806">
    <property type="entry name" value="PEPTIDASE S8"/>
    <property type="match status" value="1"/>
</dbReference>
<evidence type="ECO:0000313" key="9">
    <source>
        <dbReference type="Proteomes" id="UP001211065"/>
    </source>
</evidence>
<dbReference type="AlphaFoldDB" id="A0AAD5XX72"/>
<dbReference type="Proteomes" id="UP001211065">
    <property type="component" value="Unassembled WGS sequence"/>
</dbReference>
<keyword evidence="2 5" id="KW-0645">Protease</keyword>
<dbReference type="PROSITE" id="PS00136">
    <property type="entry name" value="SUBTILASE_ASP"/>
    <property type="match status" value="1"/>
</dbReference>
<dbReference type="InterPro" id="IPR023828">
    <property type="entry name" value="Peptidase_S8_Ser-AS"/>
</dbReference>
<dbReference type="EMBL" id="JADGJW010001263">
    <property type="protein sequence ID" value="KAJ3204809.1"/>
    <property type="molecule type" value="Genomic_DNA"/>
</dbReference>
<comment type="caution">
    <text evidence="8">The sequence shown here is derived from an EMBL/GenBank/DDBJ whole genome shotgun (WGS) entry which is preliminary data.</text>
</comment>
<dbReference type="SUPFAM" id="SSF52743">
    <property type="entry name" value="Subtilisin-like"/>
    <property type="match status" value="1"/>
</dbReference>
<dbReference type="GO" id="GO:0005615">
    <property type="term" value="C:extracellular space"/>
    <property type="evidence" value="ECO:0007669"/>
    <property type="project" value="TreeGrafter"/>
</dbReference>
<name>A0AAD5XX72_9FUNG</name>
<dbReference type="InterPro" id="IPR036852">
    <property type="entry name" value="Peptidase_S8/S53_dom_sf"/>
</dbReference>
<evidence type="ECO:0000313" key="8">
    <source>
        <dbReference type="EMBL" id="KAJ3204809.1"/>
    </source>
</evidence>
<keyword evidence="4 5" id="KW-0720">Serine protease</keyword>
<keyword evidence="3 5" id="KW-0378">Hydrolase</keyword>
<dbReference type="PROSITE" id="PS51892">
    <property type="entry name" value="SUBTILASE"/>
    <property type="match status" value="1"/>
</dbReference>
<sequence>DAIATIVGGSDPSPAGVTWGIDRVDQRNLPLNGQYSPSGSGAGITVYVVDTGITAGHPQFEGRASEGAYFAENDAKDGNGHGTHCAGTIASKDYGVAKAAKVVGVKVLGANGSGTNSGVIAGINWVAQQATPGKSVASMSLGGGKSQAVDDAVNSAVAKNIPFAVAAGNSNGVDACNASPAGASGAFTVAASDKNDKKASFSDIGPCVEIVAPGVDITSTWINNGLKTISGTSMATPHVAGGFAALLSQQSFSSAQAAYDALLAKSTPGKITGLPANTANKLLYVGA</sequence>
<dbReference type="CDD" id="cd04077">
    <property type="entry name" value="Peptidases_S8_PCSK9_ProteinaseK_like"/>
    <property type="match status" value="1"/>
</dbReference>
<dbReference type="InterPro" id="IPR015500">
    <property type="entry name" value="Peptidase_S8_subtilisin-rel"/>
</dbReference>
<dbReference type="InterPro" id="IPR050131">
    <property type="entry name" value="Peptidase_S8_subtilisin-like"/>
</dbReference>
<keyword evidence="9" id="KW-1185">Reference proteome</keyword>
<evidence type="ECO:0000256" key="5">
    <source>
        <dbReference type="PROSITE-ProRule" id="PRU01240"/>
    </source>
</evidence>
<comment type="similarity">
    <text evidence="1 5 6">Belongs to the peptidase S8 family.</text>
</comment>
<evidence type="ECO:0000256" key="6">
    <source>
        <dbReference type="RuleBase" id="RU003355"/>
    </source>
</evidence>